<dbReference type="InterPro" id="IPR053521">
    <property type="entry name" value="McjB-like"/>
</dbReference>
<reference evidence="2" key="1">
    <citation type="submission" date="2022-12" db="EMBL/GenBank/DDBJ databases">
        <title>Paraconexibacter alkalitolerans sp. nov. and Baekduia alba sp. nov., isolated from soil and emended description of the genera Paraconexibacter (Chun et al., 2020) and Baekduia (An et al., 2020).</title>
        <authorList>
            <person name="Vieira S."/>
            <person name="Huber K.J."/>
            <person name="Geppert A."/>
            <person name="Wolf J."/>
            <person name="Neumann-Schaal M."/>
            <person name="Muesken M."/>
            <person name="Overmann J."/>
        </authorList>
    </citation>
    <scope>NUCLEOTIDE SEQUENCE</scope>
    <source>
        <strain evidence="2">AEG42_29</strain>
    </source>
</reference>
<dbReference type="AlphaFoldDB" id="A0AAU7ARJ0"/>
<evidence type="ECO:0000259" key="1">
    <source>
        <dbReference type="Pfam" id="PF13471"/>
    </source>
</evidence>
<dbReference type="NCBIfam" id="NF033537">
    <property type="entry name" value="lasso_biosyn_B2"/>
    <property type="match status" value="1"/>
</dbReference>
<dbReference type="InterPro" id="IPR032708">
    <property type="entry name" value="McjB_C"/>
</dbReference>
<proteinExistence type="predicted"/>
<dbReference type="EMBL" id="CP114014">
    <property type="protein sequence ID" value="XAY03983.1"/>
    <property type="molecule type" value="Genomic_DNA"/>
</dbReference>
<dbReference type="Pfam" id="PF13471">
    <property type="entry name" value="Transglut_core3"/>
    <property type="match status" value="1"/>
</dbReference>
<accession>A0AAU7ARJ0</accession>
<sequence length="138" mass="14517">MSGAWVLLGVSRFVIAAVPHARFARLLGRDLATAPAVPVVSPAQVARARTVCRAVARASAATPWESACYPQALTAHVLLSATRVPHATCFGVRREAESAELKAHAWVMAGPVAVSGGDGFADHATVRTYLWGRVPHAL</sequence>
<name>A0AAU7ARJ0_9ACTN</name>
<evidence type="ECO:0000313" key="2">
    <source>
        <dbReference type="EMBL" id="XAY03983.1"/>
    </source>
</evidence>
<protein>
    <recommendedName>
        <fullName evidence="1">Microcin J25-processing protein McjB C-terminal domain-containing protein</fullName>
    </recommendedName>
</protein>
<feature type="domain" description="Microcin J25-processing protein McjB C-terminal" evidence="1">
    <location>
        <begin position="17"/>
        <end position="117"/>
    </location>
</feature>
<dbReference type="KEGG" id="parq:DSM112329_00809"/>
<gene>
    <name evidence="2" type="ORF">DSM112329_00809</name>
</gene>
<organism evidence="2">
    <name type="scientific">Paraconexibacter sp. AEG42_29</name>
    <dbReference type="NCBI Taxonomy" id="2997339"/>
    <lineage>
        <taxon>Bacteria</taxon>
        <taxon>Bacillati</taxon>
        <taxon>Actinomycetota</taxon>
        <taxon>Thermoleophilia</taxon>
        <taxon>Solirubrobacterales</taxon>
        <taxon>Paraconexibacteraceae</taxon>
        <taxon>Paraconexibacter</taxon>
    </lineage>
</organism>